<evidence type="ECO:0000313" key="10">
    <source>
        <dbReference type="Proteomes" id="UP000037982"/>
    </source>
</evidence>
<feature type="domain" description="ABC transmembrane type-1" evidence="8">
    <location>
        <begin position="108"/>
        <end position="313"/>
    </location>
</feature>
<dbReference type="GO" id="GO:0005886">
    <property type="term" value="C:plasma membrane"/>
    <property type="evidence" value="ECO:0007669"/>
    <property type="project" value="UniProtKB-SubCell"/>
</dbReference>
<dbReference type="PATRIC" id="fig|66876.3.peg.4012"/>
<dbReference type="PANTHER" id="PTHR43163:SF3">
    <property type="entry name" value="PEPTIDE ABC TRANSPORTER PERMEASE PROTEIN"/>
    <property type="match status" value="1"/>
</dbReference>
<comment type="subcellular location">
    <subcellularLocation>
        <location evidence="1 7">Cell membrane</location>
        <topology evidence="1 7">Multi-pass membrane protein</topology>
    </subcellularLocation>
</comment>
<dbReference type="Pfam" id="PF19300">
    <property type="entry name" value="BPD_transp_1_N"/>
    <property type="match status" value="1"/>
</dbReference>
<dbReference type="RefSeq" id="WP_053924714.1">
    <property type="nucleotide sequence ID" value="NZ_LGKG01000137.1"/>
</dbReference>
<keyword evidence="5 7" id="KW-1133">Transmembrane helix</keyword>
<evidence type="ECO:0000256" key="2">
    <source>
        <dbReference type="ARBA" id="ARBA00022448"/>
    </source>
</evidence>
<gene>
    <name evidence="9" type="ORF">ADL29_18350</name>
</gene>
<feature type="transmembrane region" description="Helical" evidence="7">
    <location>
        <begin position="155"/>
        <end position="174"/>
    </location>
</feature>
<dbReference type="Proteomes" id="UP000037982">
    <property type="component" value="Unassembled WGS sequence"/>
</dbReference>
<organism evidence="9 10">
    <name type="scientific">Streptomyces chattanoogensis</name>
    <dbReference type="NCBI Taxonomy" id="66876"/>
    <lineage>
        <taxon>Bacteria</taxon>
        <taxon>Bacillati</taxon>
        <taxon>Actinomycetota</taxon>
        <taxon>Actinomycetes</taxon>
        <taxon>Kitasatosporales</taxon>
        <taxon>Streptomycetaceae</taxon>
        <taxon>Streptomyces</taxon>
    </lineage>
</organism>
<comment type="caution">
    <text evidence="9">The sequence shown here is derived from an EMBL/GenBank/DDBJ whole genome shotgun (WGS) entry which is preliminary data.</text>
</comment>
<dbReference type="EMBL" id="LGKG01000137">
    <property type="protein sequence ID" value="KPC62698.1"/>
    <property type="molecule type" value="Genomic_DNA"/>
</dbReference>
<dbReference type="InterPro" id="IPR000515">
    <property type="entry name" value="MetI-like"/>
</dbReference>
<sequence length="328" mass="33878">MTASSTRRSHRFHASLWWLRRLLTAAGTLVAASLLVFVATTLAPGDAATAQLAGQASPERIAELRHDMGLDHPPWERYGHWLWGALHGDLGTSYVNGEPVSQLIAARAGNSLLLGAVAAALLVPIAISLGLWAGLRAGRVVDRAVSTSTLTLVSLPEFVTGTLLVLLFAVGLGWFPAVSVPSADGSVLSEPQVLVLPVMTLLSVCLAQNVRLVRSGVIAATASDAAQAARLGGVPERRVVLRWVLPAAVVPAVPVLARYLSYLLGGTLVAETLFGYPGLAAALVNATAARDAPVVLGVTVLVAAMTVALNVLADALAASLNPAARNGT</sequence>
<dbReference type="AlphaFoldDB" id="A0A0N0XWU6"/>
<feature type="transmembrane region" description="Helical" evidence="7">
    <location>
        <begin position="294"/>
        <end position="313"/>
    </location>
</feature>
<dbReference type="Pfam" id="PF00528">
    <property type="entry name" value="BPD_transp_1"/>
    <property type="match status" value="1"/>
</dbReference>
<dbReference type="InterPro" id="IPR035906">
    <property type="entry name" value="MetI-like_sf"/>
</dbReference>
<feature type="transmembrane region" description="Helical" evidence="7">
    <location>
        <begin position="263"/>
        <end position="282"/>
    </location>
</feature>
<evidence type="ECO:0000256" key="3">
    <source>
        <dbReference type="ARBA" id="ARBA00022475"/>
    </source>
</evidence>
<protein>
    <recommendedName>
        <fullName evidence="8">ABC transmembrane type-1 domain-containing protein</fullName>
    </recommendedName>
</protein>
<keyword evidence="3" id="KW-1003">Cell membrane</keyword>
<keyword evidence="10" id="KW-1185">Reference proteome</keyword>
<feature type="transmembrane region" description="Helical" evidence="7">
    <location>
        <begin position="239"/>
        <end position="257"/>
    </location>
</feature>
<dbReference type="PANTHER" id="PTHR43163">
    <property type="entry name" value="DIPEPTIDE TRANSPORT SYSTEM PERMEASE PROTEIN DPPB-RELATED"/>
    <property type="match status" value="1"/>
</dbReference>
<dbReference type="PROSITE" id="PS50928">
    <property type="entry name" value="ABC_TM1"/>
    <property type="match status" value="1"/>
</dbReference>
<feature type="transmembrane region" description="Helical" evidence="7">
    <location>
        <begin position="194"/>
        <end position="213"/>
    </location>
</feature>
<dbReference type="Gene3D" id="1.10.3720.10">
    <property type="entry name" value="MetI-like"/>
    <property type="match status" value="1"/>
</dbReference>
<keyword evidence="2 7" id="KW-0813">Transport</keyword>
<name>A0A0N0XWU6_9ACTN</name>
<evidence type="ECO:0000256" key="1">
    <source>
        <dbReference type="ARBA" id="ARBA00004651"/>
    </source>
</evidence>
<evidence type="ECO:0000259" key="8">
    <source>
        <dbReference type="PROSITE" id="PS50928"/>
    </source>
</evidence>
<evidence type="ECO:0000256" key="4">
    <source>
        <dbReference type="ARBA" id="ARBA00022692"/>
    </source>
</evidence>
<proteinExistence type="inferred from homology"/>
<feature type="transmembrane region" description="Helical" evidence="7">
    <location>
        <begin position="112"/>
        <end position="135"/>
    </location>
</feature>
<reference evidence="10" key="1">
    <citation type="submission" date="2015-07" db="EMBL/GenBank/DDBJ databases">
        <authorList>
            <person name="Ju K.-S."/>
            <person name="Doroghazi J.R."/>
            <person name="Metcalf W.W."/>
        </authorList>
    </citation>
    <scope>NUCLEOTIDE SEQUENCE [LARGE SCALE GENOMIC DNA]</scope>
    <source>
        <strain evidence="10">NRRL ISP-5002</strain>
    </source>
</reference>
<keyword evidence="6 7" id="KW-0472">Membrane</keyword>
<evidence type="ECO:0000313" key="9">
    <source>
        <dbReference type="EMBL" id="KPC62698.1"/>
    </source>
</evidence>
<comment type="similarity">
    <text evidence="7">Belongs to the binding-protein-dependent transport system permease family.</text>
</comment>
<dbReference type="GO" id="GO:0055085">
    <property type="term" value="P:transmembrane transport"/>
    <property type="evidence" value="ECO:0007669"/>
    <property type="project" value="InterPro"/>
</dbReference>
<dbReference type="InterPro" id="IPR045621">
    <property type="entry name" value="BPD_transp_1_N"/>
</dbReference>
<evidence type="ECO:0000256" key="5">
    <source>
        <dbReference type="ARBA" id="ARBA00022989"/>
    </source>
</evidence>
<evidence type="ECO:0000256" key="6">
    <source>
        <dbReference type="ARBA" id="ARBA00023136"/>
    </source>
</evidence>
<accession>A0A0N0XWU6</accession>
<keyword evidence="4 7" id="KW-0812">Transmembrane</keyword>
<evidence type="ECO:0000256" key="7">
    <source>
        <dbReference type="RuleBase" id="RU363032"/>
    </source>
</evidence>
<dbReference type="SUPFAM" id="SSF161098">
    <property type="entry name" value="MetI-like"/>
    <property type="match status" value="1"/>
</dbReference>